<sequence length="72" mass="8212">MAFHDLRHSSASYLLSEGYSMKAIRERLGHKDIGTTMNLYTHVTKKMDSDVGNAFFKGQKLNRSVIWSVTSF</sequence>
<gene>
    <name evidence="1" type="ORF">QLQ22_06970</name>
</gene>
<dbReference type="EMBL" id="CP126116">
    <property type="protein sequence ID" value="WHZ60188.1"/>
    <property type="molecule type" value="Genomic_DNA"/>
</dbReference>
<proteinExistence type="predicted"/>
<accession>A0ACD4RIP2</accession>
<evidence type="ECO:0000313" key="1">
    <source>
        <dbReference type="EMBL" id="WHZ60188.1"/>
    </source>
</evidence>
<dbReference type="Proteomes" id="UP001226091">
    <property type="component" value="Chromosome"/>
</dbReference>
<organism evidence="1 2">
    <name type="scientific">Metabacillus hrfriensis</name>
    <dbReference type="NCBI Taxonomy" id="3048891"/>
    <lineage>
        <taxon>Bacteria</taxon>
        <taxon>Bacillati</taxon>
        <taxon>Bacillota</taxon>
        <taxon>Bacilli</taxon>
        <taxon>Bacillales</taxon>
        <taxon>Bacillaceae</taxon>
        <taxon>Metabacillus</taxon>
    </lineage>
</organism>
<protein>
    <submittedName>
        <fullName evidence="1">Tyrosine-type recombinase/integrase</fullName>
    </submittedName>
</protein>
<name>A0ACD4RIP2_9BACI</name>
<keyword evidence="2" id="KW-1185">Reference proteome</keyword>
<evidence type="ECO:0000313" key="2">
    <source>
        <dbReference type="Proteomes" id="UP001226091"/>
    </source>
</evidence>
<reference evidence="2" key="1">
    <citation type="journal article" date="2025" name="Aquaculture">
        <title>Assessment of the bioflocculant production and safety properties of Metabacillus hrfriensis sp. nov. based on phenotypic and whole-genome sequencing analysis.</title>
        <authorList>
            <person name="Zhang R."/>
            <person name="Zhao Z."/>
            <person name="Luo L."/>
            <person name="Wang S."/>
            <person name="Guo K."/>
            <person name="Xu W."/>
        </authorList>
    </citation>
    <scope>NUCLEOTIDE SEQUENCE [LARGE SCALE GENOMIC DNA]</scope>
    <source>
        <strain evidence="2">CT-WN-B3</strain>
    </source>
</reference>